<evidence type="ECO:0000259" key="6">
    <source>
        <dbReference type="PROSITE" id="PS50106"/>
    </source>
</evidence>
<reference evidence="9" key="2">
    <citation type="submission" date="2006-06" db="PDB data bank">
        <title>Solution NMR Structure of Conserved protein MTH1368, Northeast Structural Genomics Consortium Target TT821A.</title>
        <authorList>
            <person name="Liu G."/>
            <person name="Lin Y."/>
            <person name="Parish D."/>
            <person name="Shen Y."/>
            <person name="Sukumaran D."/>
            <person name="Yee A."/>
            <person name="Semesi A."/>
            <person name="Arrowsmith C."/>
            <person name="Szyperski T."/>
        </authorList>
    </citation>
    <scope>STRUCTURE BY NMR OF 208-310</scope>
</reference>
<keyword evidence="4 5" id="KW-0472">Membrane</keyword>
<dbReference type="PANTHER" id="PTHR13325:SF3">
    <property type="entry name" value="MEMBRANE-BOUND TRANSCRIPTION FACTOR SITE-2 PROTEASE"/>
    <property type="match status" value="1"/>
</dbReference>
<sequence>MLSDMNALWFYLIAFILIWTMAILFRDRLKIEIHGPLLMRRTKRLRGFIDGLASGHPKLWRWIMNAGIPVAFFFMFYMLYMLVMSLQNIFVTPQASLIVPGVDIPGSPVYVPLGYGIIGLATVIVVHEFAHGILARLEGVRIKSIGLLLLAILPGAFVEPDEEDIKKIRPISKMRIYAAGSVANLILAGICFALFFGISSFAMPAAFQPDGVQIDSVVPGSPASKVLTPGLVIESINGMPTSNLTTYSAALKTISVGEVINITTDQGTFHLKTGRNPNNSSRAYMGIRTSNHLRVRDSVASVLGDTLPFALTYLEELFFWIFFLNFAVGTVNLLPAKPLDGGLMFEELLRYRLPERIVKPAVSYVSIFVILIIAVSIIWGTGRGLLMIF</sequence>
<dbReference type="KEGG" id="mth:MTH_1368"/>
<feature type="transmembrane region" description="Helical" evidence="5">
    <location>
        <begin position="357"/>
        <end position="379"/>
    </location>
</feature>
<feature type="domain" description="PDZ" evidence="6">
    <location>
        <begin position="196"/>
        <end position="268"/>
    </location>
</feature>
<dbReference type="SMART" id="SM00228">
    <property type="entry name" value="PDZ"/>
    <property type="match status" value="1"/>
</dbReference>
<reference evidence="7 8" key="1">
    <citation type="journal article" date="1997" name="J. Bacteriol.">
        <title>Complete genome sequence of Methanobacterium thermoautotrophicum deltaH: functional analysis and comparative genomics.</title>
        <authorList>
            <person name="Smith D.R."/>
            <person name="Doucette-Stamm L.A."/>
            <person name="Deloughery C."/>
            <person name="Lee H.-M."/>
            <person name="Dubois J."/>
            <person name="Aldredge T."/>
            <person name="Bashirzadeh R."/>
            <person name="Blakely D."/>
            <person name="Cook R."/>
            <person name="Gilbert K."/>
            <person name="Harrison D."/>
            <person name="Hoang L."/>
            <person name="Keagle P."/>
            <person name="Lumm W."/>
            <person name="Pothier B."/>
            <person name="Qiu D."/>
            <person name="Spadafora R."/>
            <person name="Vicare R."/>
            <person name="Wang Y."/>
            <person name="Wierzbowski J."/>
            <person name="Gibson R."/>
            <person name="Jiwani N."/>
            <person name="Caruso A."/>
            <person name="Bush D."/>
            <person name="Safer H."/>
            <person name="Patwell D."/>
            <person name="Prabhakar S."/>
            <person name="McDougall S."/>
            <person name="Shimer G."/>
            <person name="Goyal A."/>
            <person name="Pietrovski S."/>
            <person name="Church G.M."/>
            <person name="Daniels C.J."/>
            <person name="Mao J.-i."/>
            <person name="Rice P."/>
            <person name="Nolling J."/>
            <person name="Reeve J.N."/>
        </authorList>
    </citation>
    <scope>NUCLEOTIDE SEQUENCE [LARGE SCALE GENOMIC DNA]</scope>
    <source>
        <strain evidence="8">ATCC 29096 / DSM 1053 / JCM 10044 / NBRC 100330 / Delta H</strain>
    </source>
</reference>
<dbReference type="STRING" id="187420.MTH_1368"/>
<dbReference type="InterPro" id="IPR008915">
    <property type="entry name" value="Peptidase_M50"/>
</dbReference>
<accession>O27421</accession>
<dbReference type="AlphaFoldDB" id="O27421"/>
<protein>
    <submittedName>
        <fullName evidence="7">Conserved protein</fullName>
    </submittedName>
</protein>
<dbReference type="GO" id="GO:0031293">
    <property type="term" value="P:membrane protein intracellular domain proteolysis"/>
    <property type="evidence" value="ECO:0007669"/>
    <property type="project" value="TreeGrafter"/>
</dbReference>
<dbReference type="Gene3D" id="2.30.42.10">
    <property type="match status" value="1"/>
</dbReference>
<dbReference type="PANTHER" id="PTHR13325">
    <property type="entry name" value="PROTEASE M50 MEMBRANE-BOUND TRANSCRIPTION FACTOR SITE 2 PROTEASE"/>
    <property type="match status" value="1"/>
</dbReference>
<evidence type="ECO:0000313" key="8">
    <source>
        <dbReference type="Proteomes" id="UP000005223"/>
    </source>
</evidence>
<evidence type="ECO:0000313" key="7">
    <source>
        <dbReference type="EMBL" id="AAB85845.1"/>
    </source>
</evidence>
<evidence type="ECO:0000256" key="2">
    <source>
        <dbReference type="ARBA" id="ARBA00022692"/>
    </source>
</evidence>
<dbReference type="PDBsum" id="2HGA"/>
<evidence type="ECO:0000256" key="4">
    <source>
        <dbReference type="ARBA" id="ARBA00023136"/>
    </source>
</evidence>
<dbReference type="GO" id="GO:0016020">
    <property type="term" value="C:membrane"/>
    <property type="evidence" value="ECO:0007669"/>
    <property type="project" value="InterPro"/>
</dbReference>
<feature type="transmembrane region" description="Helical" evidence="5">
    <location>
        <begin position="317"/>
        <end position="336"/>
    </location>
</feature>
<dbReference type="Pfam" id="PF02163">
    <property type="entry name" value="Peptidase_M50"/>
    <property type="match status" value="1"/>
</dbReference>
<dbReference type="EnsemblBacteria" id="AAB85845">
    <property type="protein sequence ID" value="AAB85845"/>
    <property type="gene ID" value="MTH_1368"/>
</dbReference>
<dbReference type="HOGENOM" id="CLU_042134_1_0_2"/>
<dbReference type="PDB" id="2HGA">
    <property type="method" value="NMR"/>
    <property type="chains" value="A=208-310"/>
</dbReference>
<dbReference type="SMR" id="O27421"/>
<keyword evidence="3 5" id="KW-1133">Transmembrane helix</keyword>
<keyword evidence="9" id="KW-0002">3D-structure</keyword>
<comment type="subcellular location">
    <subcellularLocation>
        <location evidence="1">Endomembrane system</location>
        <topology evidence="1">Multi-pass membrane protein</topology>
    </subcellularLocation>
</comment>
<dbReference type="GO" id="GO:0005737">
    <property type="term" value="C:cytoplasm"/>
    <property type="evidence" value="ECO:0007669"/>
    <property type="project" value="TreeGrafter"/>
</dbReference>
<evidence type="ECO:0000256" key="1">
    <source>
        <dbReference type="ARBA" id="ARBA00004127"/>
    </source>
</evidence>
<keyword evidence="8" id="KW-1185">Reference proteome</keyword>
<dbReference type="GO" id="GO:0012505">
    <property type="term" value="C:endomembrane system"/>
    <property type="evidence" value="ECO:0007669"/>
    <property type="project" value="UniProtKB-SubCell"/>
</dbReference>
<feature type="transmembrane region" description="Helical" evidence="5">
    <location>
        <begin position="6"/>
        <end position="25"/>
    </location>
</feature>
<evidence type="ECO:0000256" key="3">
    <source>
        <dbReference type="ARBA" id="ARBA00022989"/>
    </source>
</evidence>
<dbReference type="PROSITE" id="PS50106">
    <property type="entry name" value="PDZ"/>
    <property type="match status" value="1"/>
</dbReference>
<dbReference type="CDD" id="cd10823">
    <property type="entry name" value="cpPDZ_RseP_YlbL-like_arch"/>
    <property type="match status" value="1"/>
</dbReference>
<feature type="transmembrane region" description="Helical" evidence="5">
    <location>
        <begin position="176"/>
        <end position="198"/>
    </location>
</feature>
<dbReference type="GO" id="GO:0004222">
    <property type="term" value="F:metalloendopeptidase activity"/>
    <property type="evidence" value="ECO:0007669"/>
    <property type="project" value="InterPro"/>
</dbReference>
<dbReference type="SUPFAM" id="SSF50156">
    <property type="entry name" value="PDZ domain-like"/>
    <property type="match status" value="1"/>
</dbReference>
<proteinExistence type="evidence at protein level"/>
<dbReference type="InterPro" id="IPR036034">
    <property type="entry name" value="PDZ_sf"/>
</dbReference>
<evidence type="ECO:0007829" key="9">
    <source>
        <dbReference type="PDB" id="2HGA"/>
    </source>
</evidence>
<dbReference type="CDD" id="cd06159">
    <property type="entry name" value="S2P-M50_PDZ_Arch"/>
    <property type="match status" value="1"/>
</dbReference>
<dbReference type="InterPro" id="IPR001193">
    <property type="entry name" value="MBTPS2"/>
</dbReference>
<dbReference type="EvolutionaryTrace" id="O27421"/>
<dbReference type="InterPro" id="IPR001478">
    <property type="entry name" value="PDZ"/>
</dbReference>
<dbReference type="PaxDb" id="187420-MTH_1368"/>
<feature type="transmembrane region" description="Helical" evidence="5">
    <location>
        <begin position="62"/>
        <end position="83"/>
    </location>
</feature>
<dbReference type="DNASU" id="1471085"/>
<dbReference type="EMBL" id="AE000666">
    <property type="protein sequence ID" value="AAB85845.1"/>
    <property type="molecule type" value="Genomic_DNA"/>
</dbReference>
<organism evidence="7 8">
    <name type="scientific">Methanothermobacter thermautotrophicus (strain ATCC 29096 / DSM 1053 / JCM 10044 / NBRC 100330 / Delta H)</name>
    <name type="common">Methanobacterium thermoautotrophicum</name>
    <dbReference type="NCBI Taxonomy" id="187420"/>
    <lineage>
        <taxon>Archaea</taxon>
        <taxon>Methanobacteriati</taxon>
        <taxon>Methanobacteriota</taxon>
        <taxon>Methanomada group</taxon>
        <taxon>Methanobacteria</taxon>
        <taxon>Methanobacteriales</taxon>
        <taxon>Methanobacteriaceae</taxon>
        <taxon>Methanothermobacter</taxon>
    </lineage>
</organism>
<dbReference type="InParanoid" id="O27421"/>
<feature type="transmembrane region" description="Helical" evidence="5">
    <location>
        <begin position="113"/>
        <end position="134"/>
    </location>
</feature>
<gene>
    <name evidence="7" type="ordered locus">MTH_1368</name>
</gene>
<evidence type="ECO:0000256" key="5">
    <source>
        <dbReference type="SAM" id="Phobius"/>
    </source>
</evidence>
<dbReference type="Proteomes" id="UP000005223">
    <property type="component" value="Chromosome"/>
</dbReference>
<dbReference type="PATRIC" id="fig|187420.15.peg.1333"/>
<keyword evidence="2 5" id="KW-0812">Transmembrane</keyword>
<name>O27421_METTH</name>
<dbReference type="PIR" id="H69048">
    <property type="entry name" value="H69048"/>
</dbReference>
<dbReference type="PRINTS" id="PR01000">
    <property type="entry name" value="SREBPS2PTASE"/>
</dbReference>